<dbReference type="SUPFAM" id="SSF56112">
    <property type="entry name" value="Protein kinase-like (PK-like)"/>
    <property type="match status" value="1"/>
</dbReference>
<dbReference type="CDD" id="cd05121">
    <property type="entry name" value="ABC1_ADCK3-like"/>
    <property type="match status" value="1"/>
</dbReference>
<evidence type="ECO:0000256" key="2">
    <source>
        <dbReference type="SAM" id="MobiDB-lite"/>
    </source>
</evidence>
<dbReference type="OrthoDB" id="427480at2759"/>
<dbReference type="InterPro" id="IPR011009">
    <property type="entry name" value="Kinase-like_dom_sf"/>
</dbReference>
<dbReference type="Pfam" id="PF03109">
    <property type="entry name" value="ABC1"/>
    <property type="match status" value="1"/>
</dbReference>
<dbReference type="PANTHER" id="PTHR10566:SF113">
    <property type="entry name" value="PROTEIN ACTIVITY OF BC1 COMPLEX KINASE 7, CHLOROPLASTIC"/>
    <property type="match status" value="1"/>
</dbReference>
<dbReference type="PANTHER" id="PTHR10566">
    <property type="entry name" value="CHAPERONE-ACTIVITY OF BC1 COMPLEX CABC1 -RELATED"/>
    <property type="match status" value="1"/>
</dbReference>
<comment type="similarity">
    <text evidence="1">Belongs to the protein kinase superfamily. ADCK protein kinase family.</text>
</comment>
<evidence type="ECO:0000313" key="5">
    <source>
        <dbReference type="Proteomes" id="UP000218209"/>
    </source>
</evidence>
<evidence type="ECO:0000259" key="3">
    <source>
        <dbReference type="Pfam" id="PF03109"/>
    </source>
</evidence>
<proteinExistence type="inferred from homology"/>
<gene>
    <name evidence="4" type="ORF">BU14_0459s0003</name>
</gene>
<name>A0A1X6NUB0_PORUM</name>
<dbReference type="AlphaFoldDB" id="A0A1X6NUB0"/>
<feature type="domain" description="ABC1 atypical kinase-like" evidence="3">
    <location>
        <begin position="110"/>
        <end position="356"/>
    </location>
</feature>
<feature type="compositionally biased region" description="Low complexity" evidence="2">
    <location>
        <begin position="1"/>
        <end position="15"/>
    </location>
</feature>
<dbReference type="InterPro" id="IPR004147">
    <property type="entry name" value="ABC1_dom"/>
</dbReference>
<dbReference type="InterPro" id="IPR050154">
    <property type="entry name" value="UbiB_kinase"/>
</dbReference>
<reference evidence="4 5" key="1">
    <citation type="submission" date="2017-03" db="EMBL/GenBank/DDBJ databases">
        <title>WGS assembly of Porphyra umbilicalis.</title>
        <authorList>
            <person name="Brawley S.H."/>
            <person name="Blouin N.A."/>
            <person name="Ficko-Blean E."/>
            <person name="Wheeler G.L."/>
            <person name="Lohr M."/>
            <person name="Goodson H.V."/>
            <person name="Jenkins J.W."/>
            <person name="Blaby-Haas C.E."/>
            <person name="Helliwell K.E."/>
            <person name="Chan C."/>
            <person name="Marriage T."/>
            <person name="Bhattacharya D."/>
            <person name="Klein A.S."/>
            <person name="Badis Y."/>
            <person name="Brodie J."/>
            <person name="Cao Y."/>
            <person name="Collen J."/>
            <person name="Dittami S.M."/>
            <person name="Gachon C.M."/>
            <person name="Green B.R."/>
            <person name="Karpowicz S."/>
            <person name="Kim J.W."/>
            <person name="Kudahl U."/>
            <person name="Lin S."/>
            <person name="Michel G."/>
            <person name="Mittag M."/>
            <person name="Olson B.J."/>
            <person name="Pangilinan J."/>
            <person name="Peng Y."/>
            <person name="Qiu H."/>
            <person name="Shu S."/>
            <person name="Singer J.T."/>
            <person name="Smith A.G."/>
            <person name="Sprecher B.N."/>
            <person name="Wagner V."/>
            <person name="Wang W."/>
            <person name="Wang Z.-Y."/>
            <person name="Yan J."/>
            <person name="Yarish C."/>
            <person name="Zoeuner-Riek S."/>
            <person name="Zhuang Y."/>
            <person name="Zou Y."/>
            <person name="Lindquist E.A."/>
            <person name="Grimwood J."/>
            <person name="Barry K."/>
            <person name="Rokhsar D.S."/>
            <person name="Schmutz J."/>
            <person name="Stiller J.W."/>
            <person name="Grossman A.R."/>
            <person name="Prochnik S.E."/>
        </authorList>
    </citation>
    <scope>NUCLEOTIDE SEQUENCE [LARGE SCALE GENOMIC DNA]</scope>
    <source>
        <strain evidence="4">4086291</strain>
    </source>
</reference>
<organism evidence="4 5">
    <name type="scientific">Porphyra umbilicalis</name>
    <name type="common">Purple laver</name>
    <name type="synonym">Red alga</name>
    <dbReference type="NCBI Taxonomy" id="2786"/>
    <lineage>
        <taxon>Eukaryota</taxon>
        <taxon>Rhodophyta</taxon>
        <taxon>Bangiophyceae</taxon>
        <taxon>Bangiales</taxon>
        <taxon>Bangiaceae</taxon>
        <taxon>Porphyra</taxon>
    </lineage>
</organism>
<dbReference type="Proteomes" id="UP000218209">
    <property type="component" value="Unassembled WGS sequence"/>
</dbReference>
<feature type="region of interest" description="Disordered" evidence="2">
    <location>
        <begin position="1"/>
        <end position="25"/>
    </location>
</feature>
<evidence type="ECO:0000256" key="1">
    <source>
        <dbReference type="ARBA" id="ARBA00009670"/>
    </source>
</evidence>
<keyword evidence="5" id="KW-1185">Reference proteome</keyword>
<evidence type="ECO:0000313" key="4">
    <source>
        <dbReference type="EMBL" id="OSX72182.1"/>
    </source>
</evidence>
<dbReference type="EMBL" id="KV919078">
    <property type="protein sequence ID" value="OSX72182.1"/>
    <property type="molecule type" value="Genomic_DNA"/>
</dbReference>
<accession>A0A1X6NUB0</accession>
<protein>
    <recommendedName>
        <fullName evidence="3">ABC1 atypical kinase-like domain-containing protein</fullName>
    </recommendedName>
</protein>
<sequence length="606" mass="66108">MDARLPAAATAAAEPEPTKEKPGRWTHKGYASAVSRTCEIWSFALRMLFAEFRCRRMADPDVAATERVALAARLKDGLLSLGPTFIKLGQLLSTRVDVVPAEYVAALSSLQDRVPGFSGELAAETIENELGRSLTELYDSFELEPIAAASLGQVHRAVYDGRQVAVKVQRSGLRELFDVDLKNLRALAVLADKLDSRTGSEDASWERVYDESARLLWEEIDYMVEGTNGDRFRRNFADVPWVKVPVVYWERTSEKVLTMEFVEGVKISDTAALAAMGIDPVVVARRSAEAFLIQVLRHGFFHGDCHPGNLNVDAVADGRLIYYDTGTMSEVPPAVREGLVDALFGIYGGSEKDVVDAMTKMGVLKRGADRVGVEKIGRSLLTSFRGALAAGSTNAERRTDVTKRLDMIGEDLLSVGDDAPFRFPPVFAFVYRSFSTLEGIGKGLDPNYDLTAVAGPFLRELADIRGGLNGVGRGLGVGAALTVAQSGLKRVGLRPKDIAAVVTQPRKVAYVEETMRRMANGDLKLRVRVLDSERSLRRMSLVQENLGTALLAATACNIASVLMTSATRFAASSRVMWVVAAVSLLRLAIGMAKLRAMDRRLARFTV</sequence>